<protein>
    <submittedName>
        <fullName evidence="2">Uncharacterized protein</fullName>
    </submittedName>
</protein>
<dbReference type="AlphaFoldDB" id="A0AA85K7G3"/>
<dbReference type="WBParaSite" id="TREG1_71740.1">
    <property type="protein sequence ID" value="TREG1_71740.1"/>
    <property type="gene ID" value="TREG1_71740"/>
</dbReference>
<organism evidence="1 2">
    <name type="scientific">Trichobilharzia regenti</name>
    <name type="common">Nasal bird schistosome</name>
    <dbReference type="NCBI Taxonomy" id="157069"/>
    <lineage>
        <taxon>Eukaryota</taxon>
        <taxon>Metazoa</taxon>
        <taxon>Spiralia</taxon>
        <taxon>Lophotrochozoa</taxon>
        <taxon>Platyhelminthes</taxon>
        <taxon>Trematoda</taxon>
        <taxon>Digenea</taxon>
        <taxon>Strigeidida</taxon>
        <taxon>Schistosomatoidea</taxon>
        <taxon>Schistosomatidae</taxon>
        <taxon>Trichobilharzia</taxon>
    </lineage>
</organism>
<name>A0AA85K7G3_TRIRE</name>
<reference evidence="2" key="2">
    <citation type="submission" date="2023-11" db="UniProtKB">
        <authorList>
            <consortium name="WormBaseParasite"/>
        </authorList>
    </citation>
    <scope>IDENTIFICATION</scope>
</reference>
<dbReference type="Proteomes" id="UP000050795">
    <property type="component" value="Unassembled WGS sequence"/>
</dbReference>
<keyword evidence="1" id="KW-1185">Reference proteome</keyword>
<proteinExistence type="predicted"/>
<sequence>MNENILEVFKQFVYLLKNCNQVTASSHFHSIIQLFNDQFNQSVYPYYNDKNIEEKVNYALKISESYTKHQHCCIHHFIPSPVILYTWSKLLRVEVFRRMFMEIITSNDHGRISSQCSDNLCNVTESNVIDLTSRNLPVSRQLKKLESLCGDQMLSIEDLSVPAEKFTRPFCSYDESSKFASQWLLNEWSRIYHSYDDTSLQDVDCTNENPRTLNNELFSEDTLMTMMIIMMKAVNKASIANQQVGKGFYTDEEFPIKPYVNTNDIPRTYQPNSKFHGLFRA</sequence>
<evidence type="ECO:0000313" key="2">
    <source>
        <dbReference type="WBParaSite" id="TREG1_71740.1"/>
    </source>
</evidence>
<accession>A0AA85K7G3</accession>
<evidence type="ECO:0000313" key="1">
    <source>
        <dbReference type="Proteomes" id="UP000050795"/>
    </source>
</evidence>
<reference evidence="1" key="1">
    <citation type="submission" date="2022-06" db="EMBL/GenBank/DDBJ databases">
        <authorList>
            <person name="Berger JAMES D."/>
            <person name="Berger JAMES D."/>
        </authorList>
    </citation>
    <scope>NUCLEOTIDE SEQUENCE [LARGE SCALE GENOMIC DNA]</scope>
</reference>